<dbReference type="PANTHER" id="PTHR45228:SF8">
    <property type="entry name" value="TWO-COMPONENT RESPONSE REGULATOR-RELATED"/>
    <property type="match status" value="1"/>
</dbReference>
<dbReference type="SMART" id="SM00065">
    <property type="entry name" value="GAF"/>
    <property type="match status" value="2"/>
</dbReference>
<feature type="domain" description="GGDEF" evidence="3">
    <location>
        <begin position="226"/>
        <end position="354"/>
    </location>
</feature>
<accession>A0ABQ2SNI1</accession>
<keyword evidence="6" id="KW-1185">Reference proteome</keyword>
<dbReference type="NCBIfam" id="TIGR00254">
    <property type="entry name" value="GGDEF"/>
    <property type="match status" value="1"/>
</dbReference>
<dbReference type="Proteomes" id="UP000620633">
    <property type="component" value="Unassembled WGS sequence"/>
</dbReference>
<dbReference type="RefSeq" id="WP_189102892.1">
    <property type="nucleotide sequence ID" value="NZ_BMQO01000017.1"/>
</dbReference>
<dbReference type="InterPro" id="IPR003018">
    <property type="entry name" value="GAF"/>
</dbReference>
<dbReference type="EMBL" id="BMQO01000017">
    <property type="protein sequence ID" value="GGS35424.1"/>
    <property type="molecule type" value="Genomic_DNA"/>
</dbReference>
<dbReference type="Gene3D" id="3.30.450.40">
    <property type="match status" value="2"/>
</dbReference>
<organism evidence="5 6">
    <name type="scientific">Deinococcus knuensis</name>
    <dbReference type="NCBI Taxonomy" id="1837380"/>
    <lineage>
        <taxon>Bacteria</taxon>
        <taxon>Thermotogati</taxon>
        <taxon>Deinococcota</taxon>
        <taxon>Deinococci</taxon>
        <taxon>Deinococcales</taxon>
        <taxon>Deinococcaceae</taxon>
        <taxon>Deinococcus</taxon>
    </lineage>
</organism>
<sequence>MLTILLSNLGLVALFSYALGLTYRSWPPTQTPRDIALRTLLGVIATLALALHGGPGGHLYLIPLALLALRYGPLPSALGATPVILTGLLLPDSMLPGTRDLLLDSVTLTVLGTLLSPHLRLDLPPDHHRLWWGAPLLFAPTLLISALTDRWLDGPGGAAWTATPGLNLPAELLISSVSVVLLHSALHSRLHLLRVSATFRAEAHTDVLTGLSNRRQFDQDLPFLQPGDHLLVMDLDHFKRVNDEYGHTEGDAVLRRVARLLRGTLRPGDPAYRIGGEEFAVILRATPTPQAETVALRCLNAVRQWTGDGPAVTLSAGLACHAPNDTPLRTHQRADEALYAAKEGGRDGLRVSPPAPDAAPLTPELSLRAALTHFQSLHDPGPDAWHDLLLAACQSIPGAETGSLHVVEQGDFVTRAQMGLPGDLLGQRVPPNAQRAWHGGPDDHWLGGHARVLRGYAIGAAARAASDAAFQPASERTHWKARLEGVTETLGVPVTADGHVIAYLNFDRSGPGVVFGAATQEVAVGLAAQVAPPLAPRARREREAQRTRELEALVQISAALRDARTSGDVTHAINSMAHVALNARQTIFMRYDPASDTLVSSLREGLPAETPTLSLRRGHGLSWAAVTARDVIRVNNMDADPRIVRVAGVANGASMLAPLQTADRLLGVLIVIRTHPFGENDAQLARALAAQGVTALERTERIRAIEQGREGILAALGRALEARDFETRGHTTRVLNLTLQVARRMNLSPDQLEALRDGAYLHDLGKVQVPDAVLLKPGPLNADEWAVMRQHAQAGEELARHIPGFSRHALQVIRHHHERWDGSGYPDGLSGAAIPLLARIFTVCDVFDALTSARPYKRGWSVPEALAEIRCQSGAAFDPQVVQAFLEFMNGSPTLPSRGGPASIHPNVPRTGQPPDA</sequence>
<feature type="transmembrane region" description="Helical" evidence="2">
    <location>
        <begin position="36"/>
        <end position="55"/>
    </location>
</feature>
<dbReference type="Pfam" id="PF13487">
    <property type="entry name" value="HD_5"/>
    <property type="match status" value="1"/>
</dbReference>
<protein>
    <recommendedName>
        <fullName evidence="7">Diguanylate cyclase</fullName>
    </recommendedName>
</protein>
<dbReference type="InterPro" id="IPR052020">
    <property type="entry name" value="Cyclic_di-GMP/3'3'-cGAMP_PDE"/>
</dbReference>
<evidence type="ECO:0000259" key="4">
    <source>
        <dbReference type="PROSITE" id="PS51832"/>
    </source>
</evidence>
<reference evidence="6" key="1">
    <citation type="journal article" date="2019" name="Int. J. Syst. Evol. Microbiol.">
        <title>The Global Catalogue of Microorganisms (GCM) 10K type strain sequencing project: providing services to taxonomists for standard genome sequencing and annotation.</title>
        <authorList>
            <consortium name="The Broad Institute Genomics Platform"/>
            <consortium name="The Broad Institute Genome Sequencing Center for Infectious Disease"/>
            <person name="Wu L."/>
            <person name="Ma J."/>
        </authorList>
    </citation>
    <scope>NUCLEOTIDE SEQUENCE [LARGE SCALE GENOMIC DNA]</scope>
    <source>
        <strain evidence="6">JCM 31406</strain>
    </source>
</reference>
<dbReference type="Gene3D" id="1.10.3210.10">
    <property type="entry name" value="Hypothetical protein af1432"/>
    <property type="match status" value="1"/>
</dbReference>
<dbReference type="PROSITE" id="PS51832">
    <property type="entry name" value="HD_GYP"/>
    <property type="match status" value="1"/>
</dbReference>
<dbReference type="Pfam" id="PF00990">
    <property type="entry name" value="GGDEF"/>
    <property type="match status" value="1"/>
</dbReference>
<feature type="region of interest" description="Disordered" evidence="1">
    <location>
        <begin position="896"/>
        <end position="917"/>
    </location>
</feature>
<dbReference type="PANTHER" id="PTHR45228">
    <property type="entry name" value="CYCLIC DI-GMP PHOSPHODIESTERASE TM_0186-RELATED"/>
    <property type="match status" value="1"/>
</dbReference>
<dbReference type="InterPro" id="IPR006675">
    <property type="entry name" value="HDIG_dom"/>
</dbReference>
<dbReference type="InterPro" id="IPR029016">
    <property type="entry name" value="GAF-like_dom_sf"/>
</dbReference>
<keyword evidence="2" id="KW-0472">Membrane</keyword>
<gene>
    <name evidence="5" type="ORF">GCM10008961_28870</name>
</gene>
<dbReference type="Pfam" id="PF13185">
    <property type="entry name" value="GAF_2"/>
    <property type="match status" value="1"/>
</dbReference>
<dbReference type="NCBIfam" id="TIGR00277">
    <property type="entry name" value="HDIG"/>
    <property type="match status" value="1"/>
</dbReference>
<dbReference type="InterPro" id="IPR043128">
    <property type="entry name" value="Rev_trsase/Diguanyl_cyclase"/>
</dbReference>
<dbReference type="SUPFAM" id="SSF55073">
    <property type="entry name" value="Nucleotide cyclase"/>
    <property type="match status" value="1"/>
</dbReference>
<evidence type="ECO:0000256" key="1">
    <source>
        <dbReference type="SAM" id="MobiDB-lite"/>
    </source>
</evidence>
<evidence type="ECO:0008006" key="7">
    <source>
        <dbReference type="Google" id="ProtNLM"/>
    </source>
</evidence>
<dbReference type="InterPro" id="IPR000160">
    <property type="entry name" value="GGDEF_dom"/>
</dbReference>
<dbReference type="SMART" id="SM00267">
    <property type="entry name" value="GGDEF"/>
    <property type="match status" value="1"/>
</dbReference>
<proteinExistence type="predicted"/>
<name>A0ABQ2SNI1_9DEIO</name>
<dbReference type="SUPFAM" id="SSF109604">
    <property type="entry name" value="HD-domain/PDEase-like"/>
    <property type="match status" value="1"/>
</dbReference>
<comment type="caution">
    <text evidence="5">The sequence shown here is derived from an EMBL/GenBank/DDBJ whole genome shotgun (WGS) entry which is preliminary data.</text>
</comment>
<dbReference type="PROSITE" id="PS50887">
    <property type="entry name" value="GGDEF"/>
    <property type="match status" value="1"/>
</dbReference>
<dbReference type="SMART" id="SM00471">
    <property type="entry name" value="HDc"/>
    <property type="match status" value="1"/>
</dbReference>
<dbReference type="CDD" id="cd01949">
    <property type="entry name" value="GGDEF"/>
    <property type="match status" value="1"/>
</dbReference>
<evidence type="ECO:0000256" key="2">
    <source>
        <dbReference type="SAM" id="Phobius"/>
    </source>
</evidence>
<dbReference type="InterPro" id="IPR003607">
    <property type="entry name" value="HD/PDEase_dom"/>
</dbReference>
<keyword evidence="2" id="KW-1133">Transmembrane helix</keyword>
<dbReference type="CDD" id="cd00077">
    <property type="entry name" value="HDc"/>
    <property type="match status" value="1"/>
</dbReference>
<dbReference type="InterPro" id="IPR037522">
    <property type="entry name" value="HD_GYP_dom"/>
</dbReference>
<dbReference type="SUPFAM" id="SSF55781">
    <property type="entry name" value="GAF domain-like"/>
    <property type="match status" value="2"/>
</dbReference>
<evidence type="ECO:0000313" key="5">
    <source>
        <dbReference type="EMBL" id="GGS35424.1"/>
    </source>
</evidence>
<dbReference type="Gene3D" id="3.30.70.270">
    <property type="match status" value="1"/>
</dbReference>
<dbReference type="InterPro" id="IPR029787">
    <property type="entry name" value="Nucleotide_cyclase"/>
</dbReference>
<feature type="domain" description="HD-GYP" evidence="4">
    <location>
        <begin position="705"/>
        <end position="901"/>
    </location>
</feature>
<evidence type="ECO:0000259" key="3">
    <source>
        <dbReference type="PROSITE" id="PS50887"/>
    </source>
</evidence>
<evidence type="ECO:0000313" key="6">
    <source>
        <dbReference type="Proteomes" id="UP000620633"/>
    </source>
</evidence>
<keyword evidence="2" id="KW-0812">Transmembrane</keyword>